<dbReference type="InterPro" id="IPR007658">
    <property type="entry name" value="DUF594"/>
</dbReference>
<dbReference type="Proteomes" id="UP001367508">
    <property type="component" value="Unassembled WGS sequence"/>
</dbReference>
<feature type="transmembrane region" description="Helical" evidence="1">
    <location>
        <begin position="175"/>
        <end position="192"/>
    </location>
</feature>
<sequence>MKIIECKHQKNNTIKEKKEARIMLLPRHRRLVQLIPDPVQEWWDKWELRGLILLSLVSQTILTLLGNRTKYKPNILTRALVWCSYLLTDWVAAVAIGVISSNVGDYYNKGMEQKNVNPQLIAFWAPFLLMHLGGPDTITAYALEDNELWLRHFVGLVAQTLLTIYIILMSWKGNWLSYVSILMFIVGFIKYGERTWSLYSGSINHLRNSFLRSIDSSFTDPVDSVQRDIELGVEDQRDFLRSILIFVSLFADFVLSPSDIAKDKYQFRVMGGFHWIYTFQRVQNDLRMMYDVFYTKAFANYGLFGLMSRLFSFTTSIVVLVLYAKLSVNNEHLVVDRIITFLLLVGALISEMYALVLVIYSGWTMYYIACRDMILIRAILEIFRTCLCLKRIKSSYSEHVQISFGQSNFFSLIGNKNWNTKGNIFLVDKLEKHVSVTHSLVSLDIQRKIFNSLYNKSDRTVLQSCFSGTPRYRNLIMEMNIPLLASEVEFHRTIVTWHIATEVFYYFDDHPDVLSEKVDSKQISDYMFYLLLKQRYMLPVGAGLVILLDTITHAMEFFEHIKVVPQQDNLPQVCRILLQHDTPTSSDGETLKVQNTSVFFQVIEIAKKLTAGDRSEMWLFLQELWVEILNYASAHCKVDMHAQQLRRSPELISYVLLLNAHFGLLEQFQIVPNRESHSDVESSSSES</sequence>
<dbReference type="PANTHER" id="PTHR31325">
    <property type="entry name" value="OS01G0798800 PROTEIN-RELATED"/>
    <property type="match status" value="1"/>
</dbReference>
<evidence type="ECO:0000259" key="2">
    <source>
        <dbReference type="Pfam" id="PF13968"/>
    </source>
</evidence>
<feature type="transmembrane region" description="Helical" evidence="1">
    <location>
        <begin position="338"/>
        <end position="360"/>
    </location>
</feature>
<name>A0AAN9JVT4_CANGL</name>
<feature type="transmembrane region" description="Helical" evidence="1">
    <location>
        <begin position="536"/>
        <end position="555"/>
    </location>
</feature>
<dbReference type="AlphaFoldDB" id="A0AAN9JVT4"/>
<protein>
    <recommendedName>
        <fullName evidence="2">DUF4220 domain-containing protein</fullName>
    </recommendedName>
</protein>
<feature type="domain" description="DUF4220" evidence="2">
    <location>
        <begin position="82"/>
        <end position="410"/>
    </location>
</feature>
<keyword evidence="1" id="KW-1133">Transmembrane helix</keyword>
<comment type="caution">
    <text evidence="3">The sequence shown here is derived from an EMBL/GenBank/DDBJ whole genome shotgun (WGS) entry which is preliminary data.</text>
</comment>
<evidence type="ECO:0000256" key="1">
    <source>
        <dbReference type="SAM" id="Phobius"/>
    </source>
</evidence>
<reference evidence="3 4" key="1">
    <citation type="submission" date="2024-01" db="EMBL/GenBank/DDBJ databases">
        <title>The genomes of 5 underutilized Papilionoideae crops provide insights into root nodulation and disease resistanc.</title>
        <authorList>
            <person name="Jiang F."/>
        </authorList>
    </citation>
    <scope>NUCLEOTIDE SEQUENCE [LARGE SCALE GENOMIC DNA]</scope>
    <source>
        <strain evidence="3">LVBAO_FW01</strain>
        <tissue evidence="3">Leaves</tissue>
    </source>
</reference>
<dbReference type="Pfam" id="PF04578">
    <property type="entry name" value="DUF594"/>
    <property type="match status" value="1"/>
</dbReference>
<dbReference type="InterPro" id="IPR025315">
    <property type="entry name" value="DUF4220"/>
</dbReference>
<proteinExistence type="predicted"/>
<keyword evidence="1" id="KW-0472">Membrane</keyword>
<dbReference type="Pfam" id="PF13968">
    <property type="entry name" value="DUF4220"/>
    <property type="match status" value="1"/>
</dbReference>
<accession>A0AAN9JVT4</accession>
<feature type="transmembrane region" description="Helical" evidence="1">
    <location>
        <begin position="79"/>
        <end position="99"/>
    </location>
</feature>
<feature type="transmembrane region" description="Helical" evidence="1">
    <location>
        <begin position="303"/>
        <end position="326"/>
    </location>
</feature>
<dbReference type="EMBL" id="JAYMYQ010000011">
    <property type="protein sequence ID" value="KAK7304524.1"/>
    <property type="molecule type" value="Genomic_DNA"/>
</dbReference>
<evidence type="ECO:0000313" key="3">
    <source>
        <dbReference type="EMBL" id="KAK7304524.1"/>
    </source>
</evidence>
<organism evidence="3 4">
    <name type="scientific">Canavalia gladiata</name>
    <name type="common">Sword bean</name>
    <name type="synonym">Dolichos gladiatus</name>
    <dbReference type="NCBI Taxonomy" id="3824"/>
    <lineage>
        <taxon>Eukaryota</taxon>
        <taxon>Viridiplantae</taxon>
        <taxon>Streptophyta</taxon>
        <taxon>Embryophyta</taxon>
        <taxon>Tracheophyta</taxon>
        <taxon>Spermatophyta</taxon>
        <taxon>Magnoliopsida</taxon>
        <taxon>eudicotyledons</taxon>
        <taxon>Gunneridae</taxon>
        <taxon>Pentapetalae</taxon>
        <taxon>rosids</taxon>
        <taxon>fabids</taxon>
        <taxon>Fabales</taxon>
        <taxon>Fabaceae</taxon>
        <taxon>Papilionoideae</taxon>
        <taxon>50 kb inversion clade</taxon>
        <taxon>NPAAA clade</taxon>
        <taxon>indigoferoid/millettioid clade</taxon>
        <taxon>Phaseoleae</taxon>
        <taxon>Canavalia</taxon>
    </lineage>
</organism>
<gene>
    <name evidence="3" type="ORF">VNO77_42405</name>
</gene>
<feature type="transmembrane region" description="Helical" evidence="1">
    <location>
        <begin position="120"/>
        <end position="143"/>
    </location>
</feature>
<feature type="transmembrane region" description="Helical" evidence="1">
    <location>
        <begin position="149"/>
        <end position="168"/>
    </location>
</feature>
<evidence type="ECO:0000313" key="4">
    <source>
        <dbReference type="Proteomes" id="UP001367508"/>
    </source>
</evidence>
<keyword evidence="4" id="KW-1185">Reference proteome</keyword>
<keyword evidence="1" id="KW-0812">Transmembrane</keyword>